<dbReference type="Pfam" id="PF06202">
    <property type="entry name" value="GDE_C"/>
    <property type="match status" value="1"/>
</dbReference>
<feature type="domain" description="Glycogen debranching enzyme C-terminal" evidence="1">
    <location>
        <begin position="283"/>
        <end position="647"/>
    </location>
</feature>
<reference evidence="3 4" key="1">
    <citation type="submission" date="2018-08" db="EMBL/GenBank/DDBJ databases">
        <title>The metabolism and importance of syntrophic acetate oxidation coupled to methane or sulfide production in haloalkaline environments.</title>
        <authorList>
            <person name="Timmers P.H.A."/>
            <person name="Vavourakis C.D."/>
            <person name="Sorokin D.Y."/>
            <person name="Sinninghe Damste J.S."/>
            <person name="Muyzer G."/>
            <person name="Stams A.J.M."/>
            <person name="Plugge C.M."/>
        </authorList>
    </citation>
    <scope>NUCLEOTIDE SEQUENCE [LARGE SCALE GENOMIC DNA]</scope>
    <source>
        <strain evidence="3">MSAO_Arc3</strain>
    </source>
</reference>
<evidence type="ECO:0000313" key="3">
    <source>
        <dbReference type="EMBL" id="RQD85447.1"/>
    </source>
</evidence>
<gene>
    <name evidence="3" type="ORF">D5R95_04650</name>
</gene>
<accession>A0A3R7VU70</accession>
<dbReference type="SUPFAM" id="SSF48208">
    <property type="entry name" value="Six-hairpin glycosidases"/>
    <property type="match status" value="1"/>
</dbReference>
<evidence type="ECO:0000259" key="2">
    <source>
        <dbReference type="Pfam" id="PF12439"/>
    </source>
</evidence>
<dbReference type="InterPro" id="IPR024742">
    <property type="entry name" value="Glycogen_debranch_N"/>
</dbReference>
<dbReference type="InterPro" id="IPR008928">
    <property type="entry name" value="6-hairpin_glycosidase_sf"/>
</dbReference>
<dbReference type="InterPro" id="IPR012341">
    <property type="entry name" value="6hp_glycosidase-like_sf"/>
</dbReference>
<name>A0A3R7VU70_9EURY</name>
<feature type="domain" description="Glycogen debranching enzyme bacterial and archaeal type N-terminal" evidence="2">
    <location>
        <begin position="16"/>
        <end position="230"/>
    </location>
</feature>
<dbReference type="Gene3D" id="1.50.10.10">
    <property type="match status" value="1"/>
</dbReference>
<dbReference type="FunFam" id="1.50.10.10:FF:000073">
    <property type="entry name" value="Glycogen debranching enzyme, hypothetical (TreX-like)"/>
    <property type="match status" value="1"/>
</dbReference>
<proteinExistence type="predicted"/>
<dbReference type="GO" id="GO:0004135">
    <property type="term" value="F:amylo-alpha-1,6-glucosidase activity"/>
    <property type="evidence" value="ECO:0007669"/>
    <property type="project" value="InterPro"/>
</dbReference>
<dbReference type="InterPro" id="IPR010401">
    <property type="entry name" value="AGL/Gdb1"/>
</dbReference>
<dbReference type="GO" id="GO:0005980">
    <property type="term" value="P:glycogen catabolic process"/>
    <property type="evidence" value="ECO:0007669"/>
    <property type="project" value="InterPro"/>
</dbReference>
<dbReference type="EMBL" id="QZAB01000299">
    <property type="protein sequence ID" value="RQD85447.1"/>
    <property type="molecule type" value="Genomic_DNA"/>
</dbReference>
<dbReference type="PANTHER" id="PTHR10569:SF2">
    <property type="entry name" value="GLYCOGEN DEBRANCHING ENZYME"/>
    <property type="match status" value="1"/>
</dbReference>
<comment type="caution">
    <text evidence="3">The sequence shown here is derived from an EMBL/GenBank/DDBJ whole genome shotgun (WGS) entry which is preliminary data.</text>
</comment>
<dbReference type="NCBIfam" id="TIGR01561">
    <property type="entry name" value="gde_arch"/>
    <property type="match status" value="1"/>
</dbReference>
<organism evidence="3 4">
    <name type="scientific">Methanosalsum natronophilum</name>
    <dbReference type="NCBI Taxonomy" id="768733"/>
    <lineage>
        <taxon>Archaea</taxon>
        <taxon>Methanobacteriati</taxon>
        <taxon>Methanobacteriota</taxon>
        <taxon>Stenosarchaea group</taxon>
        <taxon>Methanomicrobia</taxon>
        <taxon>Methanosarcinales</taxon>
        <taxon>Methanosarcinaceae</taxon>
        <taxon>Methanosalsum</taxon>
    </lineage>
</organism>
<evidence type="ECO:0000259" key="1">
    <source>
        <dbReference type="Pfam" id="PF06202"/>
    </source>
</evidence>
<dbReference type="PANTHER" id="PTHR10569">
    <property type="entry name" value="GLYCOGEN DEBRANCHING ENZYME"/>
    <property type="match status" value="1"/>
</dbReference>
<dbReference type="InterPro" id="IPR032790">
    <property type="entry name" value="GDE_C"/>
</dbReference>
<evidence type="ECO:0000313" key="4">
    <source>
        <dbReference type="Proteomes" id="UP000284763"/>
    </source>
</evidence>
<protein>
    <submittedName>
        <fullName evidence="3">Glycogen debranching protein</fullName>
    </submittedName>
</protein>
<dbReference type="Proteomes" id="UP000284763">
    <property type="component" value="Unassembled WGS sequence"/>
</dbReference>
<dbReference type="GO" id="GO:0004134">
    <property type="term" value="F:4-alpha-glucanotransferase activity"/>
    <property type="evidence" value="ECO:0007669"/>
    <property type="project" value="InterPro"/>
</dbReference>
<dbReference type="Pfam" id="PF12439">
    <property type="entry name" value="GDE_N"/>
    <property type="match status" value="1"/>
</dbReference>
<dbReference type="AlphaFoldDB" id="A0A3R7VU70"/>
<sequence>MSSNTYDMNYNNGLYHEWIITNGIGGYASSTLTLANSRTYHGLLIASLNPPVDRTLLLSSIDEIITINDQDFELAVHKYPGVVHPQGNKYLTSVQFTPSPIYNYEVNNIIINKRIFMHYGHNTTIIEYEIDNNVSEQEVSFKLIPLTNSRNFHHTSNAKNTIIKQSSREYGTDIFTDVSNLYLDSNIEYVKDPYWFYNFEYECEIRRGTGHLDDNFNPGYFKSQLKKGKNHIFIVASTKNESDWSLNDIKTIYENETERQKQIEHSFNYYKDPFISQLYPAIDSFLVSRRSTNSLSLIAGYHWFSDWGRDSMISLPGLTLVTGRYDAARSILKTFSQYCNDGLIPNQFSDNSTKPPAYNTVDAPLWFIHAAMKYYEYTKDIHFLKDIWATLENIIGSYINGTHYDIKMDDDDGLLSHGPQLTWMDAMIGDTPVTPREGKAVEVNALWYNSLNIALDLSHILDKEISISSEDIKRTKKAFQDKFWNNNKNCLFDTIGYGVDNHLKDDSIRPNQIFSISLPYKLLDVKKSRGVLNNVCEELLTPFGLRTLSPKDTNYQGRYHGDHFQRDKAYHNGTVWPWLMGPFISAYTKMNSHSQSSIEFSKELVLNFEPHLLEACIGSISEIFDGDYPHLPRGCVSQSWSVAEVLRAYVEDIVPHYY</sequence>
<dbReference type="InterPro" id="IPR006451">
    <property type="entry name" value="Glycogen_debranch_arc"/>
</dbReference>